<keyword evidence="2" id="KW-0732">Signal</keyword>
<dbReference type="GO" id="GO:0008745">
    <property type="term" value="F:N-acetylmuramoyl-L-alanine amidase activity"/>
    <property type="evidence" value="ECO:0007669"/>
    <property type="project" value="InterPro"/>
</dbReference>
<dbReference type="SMART" id="SM00646">
    <property type="entry name" value="Ami_3"/>
    <property type="match status" value="1"/>
</dbReference>
<evidence type="ECO:0000259" key="3">
    <source>
        <dbReference type="SMART" id="SM00646"/>
    </source>
</evidence>
<dbReference type="GO" id="GO:0030288">
    <property type="term" value="C:outer membrane-bounded periplasmic space"/>
    <property type="evidence" value="ECO:0007669"/>
    <property type="project" value="TreeGrafter"/>
</dbReference>
<dbReference type="Proteomes" id="UP000177369">
    <property type="component" value="Unassembled WGS sequence"/>
</dbReference>
<dbReference type="InterPro" id="IPR002508">
    <property type="entry name" value="MurNAc-LAA_cat"/>
</dbReference>
<reference evidence="4 5" key="1">
    <citation type="journal article" date="2016" name="Nat. Commun.">
        <title>Thousands of microbial genomes shed light on interconnected biogeochemical processes in an aquifer system.</title>
        <authorList>
            <person name="Anantharaman K."/>
            <person name="Brown C.T."/>
            <person name="Hug L.A."/>
            <person name="Sharon I."/>
            <person name="Castelle C.J."/>
            <person name="Probst A.J."/>
            <person name="Thomas B.C."/>
            <person name="Singh A."/>
            <person name="Wilkins M.J."/>
            <person name="Karaoz U."/>
            <person name="Brodie E.L."/>
            <person name="Williams K.H."/>
            <person name="Hubbard S.S."/>
            <person name="Banfield J.F."/>
        </authorList>
    </citation>
    <scope>NUCLEOTIDE SEQUENCE [LARGE SCALE GENOMIC DNA]</scope>
</reference>
<protein>
    <recommendedName>
        <fullName evidence="3">MurNAc-LAA domain-containing protein</fullName>
    </recommendedName>
</protein>
<sequence length="205" mass="22435">MKWKLLALLLLFPLFSPTVYAAKPTPPAPVPNSVCIDAGHGGTDIGTRNNDLTEKDVNLDVASRLETKLTEAGYTVFMTREGDETLSNADRYNHCNNQRAAILISVHHNGSSDSSVDHTMALYMKKSDQKLARTVAEKVSSQLLLPNQGISRFASGVLLKADMPATISEGFFLTNTNEYNLIKTTDRLDQEANALLSAVQTYFGN</sequence>
<keyword evidence="1" id="KW-0378">Hydrolase</keyword>
<dbReference type="CDD" id="cd02696">
    <property type="entry name" value="MurNAc-LAA"/>
    <property type="match status" value="1"/>
</dbReference>
<dbReference type="EMBL" id="MFBD01000044">
    <property type="protein sequence ID" value="OGD87713.1"/>
    <property type="molecule type" value="Genomic_DNA"/>
</dbReference>
<dbReference type="PANTHER" id="PTHR30404:SF0">
    <property type="entry name" value="N-ACETYLMURAMOYL-L-ALANINE AMIDASE AMIC"/>
    <property type="match status" value="1"/>
</dbReference>
<dbReference type="InterPro" id="IPR050695">
    <property type="entry name" value="N-acetylmuramoyl_amidase_3"/>
</dbReference>
<gene>
    <name evidence="4" type="ORF">A3D04_03370</name>
</gene>
<dbReference type="GO" id="GO:0009253">
    <property type="term" value="P:peptidoglycan catabolic process"/>
    <property type="evidence" value="ECO:0007669"/>
    <property type="project" value="InterPro"/>
</dbReference>
<feature type="signal peptide" evidence="2">
    <location>
        <begin position="1"/>
        <end position="21"/>
    </location>
</feature>
<proteinExistence type="predicted"/>
<dbReference type="SUPFAM" id="SSF53187">
    <property type="entry name" value="Zn-dependent exopeptidases"/>
    <property type="match status" value="1"/>
</dbReference>
<accession>A0A1F5G758</accession>
<dbReference type="PANTHER" id="PTHR30404">
    <property type="entry name" value="N-ACETYLMURAMOYL-L-ALANINE AMIDASE"/>
    <property type="match status" value="1"/>
</dbReference>
<dbReference type="Gene3D" id="3.40.630.40">
    <property type="entry name" value="Zn-dependent exopeptidases"/>
    <property type="match status" value="1"/>
</dbReference>
<evidence type="ECO:0000313" key="5">
    <source>
        <dbReference type="Proteomes" id="UP000177369"/>
    </source>
</evidence>
<evidence type="ECO:0000256" key="2">
    <source>
        <dbReference type="SAM" id="SignalP"/>
    </source>
</evidence>
<name>A0A1F5G758_9BACT</name>
<dbReference type="Pfam" id="PF01520">
    <property type="entry name" value="Amidase_3"/>
    <property type="match status" value="1"/>
</dbReference>
<feature type="domain" description="MurNAc-LAA" evidence="3">
    <location>
        <begin position="92"/>
        <end position="200"/>
    </location>
</feature>
<evidence type="ECO:0000256" key="1">
    <source>
        <dbReference type="ARBA" id="ARBA00022801"/>
    </source>
</evidence>
<evidence type="ECO:0000313" key="4">
    <source>
        <dbReference type="EMBL" id="OGD87713.1"/>
    </source>
</evidence>
<organism evidence="4 5">
    <name type="scientific">Candidatus Curtissbacteria bacterium RIFCSPHIGHO2_02_FULL_40_16b</name>
    <dbReference type="NCBI Taxonomy" id="1797714"/>
    <lineage>
        <taxon>Bacteria</taxon>
        <taxon>Candidatus Curtissiibacteriota</taxon>
    </lineage>
</organism>
<comment type="caution">
    <text evidence="4">The sequence shown here is derived from an EMBL/GenBank/DDBJ whole genome shotgun (WGS) entry which is preliminary data.</text>
</comment>
<dbReference type="STRING" id="1797714.A3D04_03370"/>
<dbReference type="AlphaFoldDB" id="A0A1F5G758"/>
<feature type="chain" id="PRO_5009518700" description="MurNAc-LAA domain-containing protein" evidence="2">
    <location>
        <begin position="22"/>
        <end position="205"/>
    </location>
</feature>